<dbReference type="RefSeq" id="WP_161837956.1">
    <property type="nucleotide sequence ID" value="NZ_CP048000.1"/>
</dbReference>
<evidence type="ECO:0000313" key="3">
    <source>
        <dbReference type="Proteomes" id="UP000464314"/>
    </source>
</evidence>
<dbReference type="Gene3D" id="3.90.550.10">
    <property type="entry name" value="Spore Coat Polysaccharide Biosynthesis Protein SpsA, Chain A"/>
    <property type="match status" value="1"/>
</dbReference>
<dbReference type="InterPro" id="IPR029044">
    <property type="entry name" value="Nucleotide-diphossugar_trans"/>
</dbReference>
<dbReference type="PANTHER" id="PTHR22916:SF3">
    <property type="entry name" value="UDP-GLCNAC:BETAGAL BETA-1,3-N-ACETYLGLUCOSAMINYLTRANSFERASE-LIKE PROTEIN 1"/>
    <property type="match status" value="1"/>
</dbReference>
<dbReference type="KEGG" id="anr:Ana3638_10405"/>
<gene>
    <name evidence="2" type="ORF">Ana3638_10405</name>
</gene>
<dbReference type="Pfam" id="PF00535">
    <property type="entry name" value="Glycos_transf_2"/>
    <property type="match status" value="1"/>
</dbReference>
<accession>A0A6P1TLT0</accession>
<dbReference type="GO" id="GO:0016758">
    <property type="term" value="F:hexosyltransferase activity"/>
    <property type="evidence" value="ECO:0007669"/>
    <property type="project" value="UniProtKB-ARBA"/>
</dbReference>
<organism evidence="2 3">
    <name type="scientific">Anaerocolumna sedimenticola</name>
    <dbReference type="NCBI Taxonomy" id="2696063"/>
    <lineage>
        <taxon>Bacteria</taxon>
        <taxon>Bacillati</taxon>
        <taxon>Bacillota</taxon>
        <taxon>Clostridia</taxon>
        <taxon>Lachnospirales</taxon>
        <taxon>Lachnospiraceae</taxon>
        <taxon>Anaerocolumna</taxon>
    </lineage>
</organism>
<keyword evidence="3" id="KW-1185">Reference proteome</keyword>
<protein>
    <submittedName>
        <fullName evidence="2">Glycosyltransferase</fullName>
    </submittedName>
</protein>
<keyword evidence="2" id="KW-0808">Transferase</keyword>
<dbReference type="InterPro" id="IPR001173">
    <property type="entry name" value="Glyco_trans_2-like"/>
</dbReference>
<sequence>MSTVREHTFVICAYEESPFLEECIQSLFRQTVGSELIMVTSTLNGYISNLADKYEIPLRINTGDKGIVQDWNFAYKQADTKYITIAHQDDIYSKYYTETMLKEMKQAERPLIGFTDYAEIRQGKIVKNNTMLKIKRLMLLPLTLRYLQKSKPVRRRILSFGCPICCPSVTFYKENLPDTIFQVGYRSDEDWQAWEKLSRLKGDFVYCSRILTYHRIHEKSATTSIIGDRVRSKEDYEMFRRFWPEFIAKGLVKFYSKSEKSNSMTSGSKI</sequence>
<dbReference type="AlphaFoldDB" id="A0A6P1TLT0"/>
<dbReference type="EMBL" id="CP048000">
    <property type="protein sequence ID" value="QHQ61129.1"/>
    <property type="molecule type" value="Genomic_DNA"/>
</dbReference>
<dbReference type="SUPFAM" id="SSF53448">
    <property type="entry name" value="Nucleotide-diphospho-sugar transferases"/>
    <property type="match status" value="1"/>
</dbReference>
<name>A0A6P1TLT0_9FIRM</name>
<evidence type="ECO:0000259" key="1">
    <source>
        <dbReference type="Pfam" id="PF00535"/>
    </source>
</evidence>
<dbReference type="CDD" id="cd00761">
    <property type="entry name" value="Glyco_tranf_GTA_type"/>
    <property type="match status" value="1"/>
</dbReference>
<dbReference type="PANTHER" id="PTHR22916">
    <property type="entry name" value="GLYCOSYLTRANSFERASE"/>
    <property type="match status" value="1"/>
</dbReference>
<feature type="domain" description="Glycosyltransferase 2-like" evidence="1">
    <location>
        <begin position="9"/>
        <end position="173"/>
    </location>
</feature>
<dbReference type="Proteomes" id="UP000464314">
    <property type="component" value="Chromosome"/>
</dbReference>
<evidence type="ECO:0000313" key="2">
    <source>
        <dbReference type="EMBL" id="QHQ61129.1"/>
    </source>
</evidence>
<proteinExistence type="predicted"/>
<reference evidence="2 3" key="1">
    <citation type="submission" date="2020-01" db="EMBL/GenBank/DDBJ databases">
        <title>Genome analysis of Anaerocolumna sp. CBA3638.</title>
        <authorList>
            <person name="Kim J."/>
            <person name="Roh S.W."/>
        </authorList>
    </citation>
    <scope>NUCLEOTIDE SEQUENCE [LARGE SCALE GENOMIC DNA]</scope>
    <source>
        <strain evidence="2 3">CBA3638</strain>
    </source>
</reference>